<evidence type="ECO:0000313" key="3">
    <source>
        <dbReference type="EMBL" id="MDI1487641.1"/>
    </source>
</evidence>
<evidence type="ECO:0000256" key="2">
    <source>
        <dbReference type="SAM" id="Phobius"/>
    </source>
</evidence>
<feature type="transmembrane region" description="Helical" evidence="2">
    <location>
        <begin position="23"/>
        <end position="47"/>
    </location>
</feature>
<dbReference type="Proteomes" id="UP001161017">
    <property type="component" value="Unassembled WGS sequence"/>
</dbReference>
<reference evidence="3" key="1">
    <citation type="journal article" date="2023" name="Genome Biol. Evol.">
        <title>First Whole Genome Sequence and Flow Cytometry Genome Size Data for the Lichen-Forming Fungus Ramalina farinacea (Ascomycota).</title>
        <authorList>
            <person name="Llewellyn T."/>
            <person name="Mian S."/>
            <person name="Hill R."/>
            <person name="Leitch I.J."/>
            <person name="Gaya E."/>
        </authorList>
    </citation>
    <scope>NUCLEOTIDE SEQUENCE</scope>
    <source>
        <strain evidence="3">LIQ254RAFAR</strain>
    </source>
</reference>
<sequence>MDTDSSEGTFKPGFDYELVISTALYWSMIELALALIAACLPTMSYFFRRASPAVTTRSNKGPPFSQLKENSTQDSVTDRAAPLNGRLKLGQVETYAMNDITWKRSQGRAERSNGIWIDSTITQQRDIV</sequence>
<proteinExistence type="predicted"/>
<organism evidence="3 4">
    <name type="scientific">Ramalina farinacea</name>
    <dbReference type="NCBI Taxonomy" id="258253"/>
    <lineage>
        <taxon>Eukaryota</taxon>
        <taxon>Fungi</taxon>
        <taxon>Dikarya</taxon>
        <taxon>Ascomycota</taxon>
        <taxon>Pezizomycotina</taxon>
        <taxon>Lecanoromycetes</taxon>
        <taxon>OSLEUM clade</taxon>
        <taxon>Lecanoromycetidae</taxon>
        <taxon>Lecanorales</taxon>
        <taxon>Lecanorineae</taxon>
        <taxon>Ramalinaceae</taxon>
        <taxon>Ramalina</taxon>
    </lineage>
</organism>
<dbReference type="AlphaFoldDB" id="A0AA43QJF7"/>
<feature type="region of interest" description="Disordered" evidence="1">
    <location>
        <begin position="55"/>
        <end position="78"/>
    </location>
</feature>
<evidence type="ECO:0000313" key="4">
    <source>
        <dbReference type="Proteomes" id="UP001161017"/>
    </source>
</evidence>
<evidence type="ECO:0000256" key="1">
    <source>
        <dbReference type="SAM" id="MobiDB-lite"/>
    </source>
</evidence>
<gene>
    <name evidence="3" type="ORF">OHK93_006911</name>
</gene>
<accession>A0AA43QJF7</accession>
<protein>
    <submittedName>
        <fullName evidence="3">Uncharacterized protein</fullName>
    </submittedName>
</protein>
<keyword evidence="2" id="KW-0812">Transmembrane</keyword>
<keyword evidence="2" id="KW-1133">Transmembrane helix</keyword>
<keyword evidence="4" id="KW-1185">Reference proteome</keyword>
<keyword evidence="2" id="KW-0472">Membrane</keyword>
<dbReference type="EMBL" id="JAPUFD010000006">
    <property type="protein sequence ID" value="MDI1487641.1"/>
    <property type="molecule type" value="Genomic_DNA"/>
</dbReference>
<comment type="caution">
    <text evidence="3">The sequence shown here is derived from an EMBL/GenBank/DDBJ whole genome shotgun (WGS) entry which is preliminary data.</text>
</comment>
<name>A0AA43QJF7_9LECA</name>